<accession>A0ABR1B7M6</accession>
<organism evidence="10 11">
    <name type="scientific">Polyplax serrata</name>
    <name type="common">Common mouse louse</name>
    <dbReference type="NCBI Taxonomy" id="468196"/>
    <lineage>
        <taxon>Eukaryota</taxon>
        <taxon>Metazoa</taxon>
        <taxon>Ecdysozoa</taxon>
        <taxon>Arthropoda</taxon>
        <taxon>Hexapoda</taxon>
        <taxon>Insecta</taxon>
        <taxon>Pterygota</taxon>
        <taxon>Neoptera</taxon>
        <taxon>Paraneoptera</taxon>
        <taxon>Psocodea</taxon>
        <taxon>Troctomorpha</taxon>
        <taxon>Phthiraptera</taxon>
        <taxon>Anoplura</taxon>
        <taxon>Polyplacidae</taxon>
        <taxon>Polyplax</taxon>
    </lineage>
</organism>
<dbReference type="SMART" id="SM00359">
    <property type="entry name" value="PUA"/>
    <property type="match status" value="1"/>
</dbReference>
<evidence type="ECO:0000259" key="9">
    <source>
        <dbReference type="SMART" id="SM00359"/>
    </source>
</evidence>
<evidence type="ECO:0000256" key="6">
    <source>
        <dbReference type="ARBA" id="ARBA00022884"/>
    </source>
</evidence>
<dbReference type="InterPro" id="IPR055359">
    <property type="entry name" value="Nip7_N_euk"/>
</dbReference>
<keyword evidence="11" id="KW-1185">Reference proteome</keyword>
<keyword evidence="5 8" id="KW-0690">Ribosome biogenesis</keyword>
<dbReference type="SUPFAM" id="SSF88697">
    <property type="entry name" value="PUA domain-like"/>
    <property type="match status" value="1"/>
</dbReference>
<dbReference type="InterPro" id="IPR040598">
    <property type="entry name" value="NIP7_N"/>
</dbReference>
<dbReference type="Pfam" id="PF03657">
    <property type="entry name" value="UPF0113"/>
    <property type="match status" value="1"/>
</dbReference>
<dbReference type="InterPro" id="IPR036974">
    <property type="entry name" value="PUA_sf"/>
</dbReference>
<dbReference type="InterPro" id="IPR015947">
    <property type="entry name" value="PUA-like_sf"/>
</dbReference>
<name>A0ABR1B7M6_POLSC</name>
<comment type="subcellular location">
    <subcellularLocation>
        <location evidence="2">Nucleus</location>
        <location evidence="2">Nucleolus</location>
    </subcellularLocation>
</comment>
<dbReference type="Pfam" id="PF17833">
    <property type="entry name" value="pre-PUA_NIP7"/>
    <property type="match status" value="1"/>
</dbReference>
<evidence type="ECO:0000256" key="8">
    <source>
        <dbReference type="PIRNR" id="PIRNR017190"/>
    </source>
</evidence>
<dbReference type="Gene3D" id="3.10.450.220">
    <property type="match status" value="1"/>
</dbReference>
<proteinExistence type="inferred from homology"/>
<comment type="function">
    <text evidence="1 8">Required for proper 34S pre-rRNA processing and 60S ribosome subunit assembly.</text>
</comment>
<dbReference type="PANTHER" id="PTHR23415">
    <property type="entry name" value="CYCLIN-DEPENDENT KINASES REGULATORY SUBUNIT/60S RIBOSOME SUBUNIT BIOGENESIS PROTEIN NIP7"/>
    <property type="match status" value="1"/>
</dbReference>
<comment type="subunit">
    <text evidence="8">Interacts with pre-ribosome complex.</text>
</comment>
<keyword evidence="7 8" id="KW-0539">Nucleus</keyword>
<dbReference type="CDD" id="cd21151">
    <property type="entry name" value="PUA_Nip7-like"/>
    <property type="match status" value="1"/>
</dbReference>
<dbReference type="InterPro" id="IPR016686">
    <property type="entry name" value="Ribosomal_synth_fac_NIP7"/>
</dbReference>
<dbReference type="InterPro" id="IPR005155">
    <property type="entry name" value="UPF0113_PUA"/>
</dbReference>
<reference evidence="10 11" key="1">
    <citation type="submission" date="2023-09" db="EMBL/GenBank/DDBJ databases">
        <title>Genomes of two closely related lineages of the louse Polyplax serrata with different host specificities.</title>
        <authorList>
            <person name="Martinu J."/>
            <person name="Tarabai H."/>
            <person name="Stefka J."/>
            <person name="Hypsa V."/>
        </authorList>
    </citation>
    <scope>NUCLEOTIDE SEQUENCE [LARGE SCALE GENOMIC DNA]</scope>
    <source>
        <strain evidence="10">98ZLc_SE</strain>
    </source>
</reference>
<comment type="similarity">
    <text evidence="3 8">Belongs to the NIP7 family.</text>
</comment>
<dbReference type="InterPro" id="IPR002478">
    <property type="entry name" value="PUA"/>
</dbReference>
<protein>
    <recommendedName>
        <fullName evidence="4 8">60S ribosome subunit biogenesis protein NIP7 homolog</fullName>
    </recommendedName>
</protein>
<evidence type="ECO:0000256" key="2">
    <source>
        <dbReference type="ARBA" id="ARBA00004604"/>
    </source>
</evidence>
<evidence type="ECO:0000256" key="3">
    <source>
        <dbReference type="ARBA" id="ARBA00009895"/>
    </source>
</evidence>
<dbReference type="PIRSF" id="PIRSF017190">
    <property type="entry name" value="Rbsml_synth_fac_NIP7"/>
    <property type="match status" value="1"/>
</dbReference>
<evidence type="ECO:0000256" key="1">
    <source>
        <dbReference type="ARBA" id="ARBA00004087"/>
    </source>
</evidence>
<comment type="caution">
    <text evidence="10">The sequence shown here is derived from an EMBL/GenBank/DDBJ whole genome shotgun (WGS) entry which is preliminary data.</text>
</comment>
<dbReference type="CDD" id="cd21146">
    <property type="entry name" value="Nip7_N_euk"/>
    <property type="match status" value="1"/>
</dbReference>
<dbReference type="EMBL" id="JAWJWF010000003">
    <property type="protein sequence ID" value="KAK6635777.1"/>
    <property type="molecule type" value="Genomic_DNA"/>
</dbReference>
<dbReference type="PROSITE" id="PS50890">
    <property type="entry name" value="PUA"/>
    <property type="match status" value="1"/>
</dbReference>
<dbReference type="Gene3D" id="2.30.130.10">
    <property type="entry name" value="PUA domain"/>
    <property type="match status" value="1"/>
</dbReference>
<evidence type="ECO:0000256" key="7">
    <source>
        <dbReference type="ARBA" id="ARBA00023242"/>
    </source>
</evidence>
<feature type="domain" description="PUA" evidence="9">
    <location>
        <begin position="96"/>
        <end position="171"/>
    </location>
</feature>
<dbReference type="Proteomes" id="UP001359485">
    <property type="component" value="Unassembled WGS sequence"/>
</dbReference>
<dbReference type="SUPFAM" id="SSF88802">
    <property type="entry name" value="Pre-PUA domain"/>
    <property type="match status" value="1"/>
</dbReference>
<gene>
    <name evidence="10" type="primary">NIP7</name>
    <name evidence="10" type="ORF">RUM44_001031</name>
</gene>
<evidence type="ECO:0000313" key="10">
    <source>
        <dbReference type="EMBL" id="KAK6635777.1"/>
    </source>
</evidence>
<evidence type="ECO:0000256" key="4">
    <source>
        <dbReference type="ARBA" id="ARBA00018162"/>
    </source>
</evidence>
<evidence type="ECO:0000313" key="11">
    <source>
        <dbReference type="Proteomes" id="UP001359485"/>
    </source>
</evidence>
<sequence length="181" mass="20262">MYGTIKSGSRTAQTPIYPCAIGGNIRVLIDRPDENYCFREFRNRVFYVSEKILGLSSNINPDHLKSVGTCIGKFTKTGKFQLHITALNILAPYAQYKIWVKPQAEQQFLYGNHILKSGLGRITENTEKYQGVVVYSMNDIPLGFGVAAKSTTECKLADPISIVCFHQADVGEYIRSEETLT</sequence>
<evidence type="ECO:0000256" key="5">
    <source>
        <dbReference type="ARBA" id="ARBA00022517"/>
    </source>
</evidence>
<keyword evidence="6 8" id="KW-0694">RNA-binding</keyword>